<keyword evidence="7" id="KW-0694">RNA-binding</keyword>
<dbReference type="SMART" id="SM00343">
    <property type="entry name" value="ZnF_C2HC"/>
    <property type="match status" value="1"/>
</dbReference>
<dbReference type="GO" id="GO:0003887">
    <property type="term" value="F:DNA-directed DNA polymerase activity"/>
    <property type="evidence" value="ECO:0007669"/>
    <property type="project" value="UniProtKB-EC"/>
</dbReference>
<feature type="compositionally biased region" description="Acidic residues" evidence="11">
    <location>
        <begin position="923"/>
        <end position="932"/>
    </location>
</feature>
<dbReference type="InterPro" id="IPR025724">
    <property type="entry name" value="GAG-pre-integrase_dom"/>
</dbReference>
<evidence type="ECO:0000256" key="8">
    <source>
        <dbReference type="ARBA" id="ARBA00048173"/>
    </source>
</evidence>
<dbReference type="GO" id="GO:0003964">
    <property type="term" value="F:RNA-directed DNA polymerase activity"/>
    <property type="evidence" value="ECO:0007669"/>
    <property type="project" value="UniProtKB-EC"/>
</dbReference>
<keyword evidence="4" id="KW-0479">Metal-binding</keyword>
<dbReference type="Gene3D" id="3.30.420.10">
    <property type="entry name" value="Ribonuclease H-like superfamily/Ribonuclease H"/>
    <property type="match status" value="1"/>
</dbReference>
<dbReference type="InterPro" id="IPR012337">
    <property type="entry name" value="RNaseH-like_sf"/>
</dbReference>
<evidence type="ECO:0000256" key="6">
    <source>
        <dbReference type="ARBA" id="ARBA00022801"/>
    </source>
</evidence>
<dbReference type="SUPFAM" id="SSF56672">
    <property type="entry name" value="DNA/RNA polymerases"/>
    <property type="match status" value="1"/>
</dbReference>
<dbReference type="CDD" id="cd09272">
    <property type="entry name" value="RNase_HI_RT_Ty1"/>
    <property type="match status" value="1"/>
</dbReference>
<dbReference type="GO" id="GO:0006508">
    <property type="term" value="P:proteolysis"/>
    <property type="evidence" value="ECO:0007669"/>
    <property type="project" value="UniProtKB-KW"/>
</dbReference>
<evidence type="ECO:0000259" key="13">
    <source>
        <dbReference type="PROSITE" id="PS50994"/>
    </source>
</evidence>
<feature type="compositionally biased region" description="Low complexity" evidence="11">
    <location>
        <begin position="385"/>
        <end position="408"/>
    </location>
</feature>
<gene>
    <name evidence="14" type="ORF">EVJ58_g10760</name>
</gene>
<evidence type="ECO:0000256" key="1">
    <source>
        <dbReference type="ARBA" id="ARBA00022578"/>
    </source>
</evidence>
<dbReference type="InterPro" id="IPR039537">
    <property type="entry name" value="Retrotran_Ty1/copia-like"/>
</dbReference>
<dbReference type="GO" id="GO:0003723">
    <property type="term" value="F:RNA binding"/>
    <property type="evidence" value="ECO:0007669"/>
    <property type="project" value="UniProtKB-KW"/>
</dbReference>
<dbReference type="InterPro" id="IPR001584">
    <property type="entry name" value="Integrase_cat-core"/>
</dbReference>
<feature type="region of interest" description="Disordered" evidence="11">
    <location>
        <begin position="370"/>
        <end position="418"/>
    </location>
</feature>
<evidence type="ECO:0000256" key="9">
    <source>
        <dbReference type="ARBA" id="ARBA00049244"/>
    </source>
</evidence>
<dbReference type="Pfam" id="PF22936">
    <property type="entry name" value="Pol_BBD"/>
    <property type="match status" value="1"/>
</dbReference>
<dbReference type="InterPro" id="IPR054722">
    <property type="entry name" value="PolX-like_BBD"/>
</dbReference>
<dbReference type="Proteomes" id="UP000298390">
    <property type="component" value="Unassembled WGS sequence"/>
</dbReference>
<dbReference type="EMBL" id="SEKV01001293">
    <property type="protein sequence ID" value="TFY51058.1"/>
    <property type="molecule type" value="Genomic_DNA"/>
</dbReference>
<dbReference type="Pfam" id="PF25597">
    <property type="entry name" value="SH3_retrovirus"/>
    <property type="match status" value="1"/>
</dbReference>
<dbReference type="GO" id="GO:0008270">
    <property type="term" value="F:zinc ion binding"/>
    <property type="evidence" value="ECO:0007669"/>
    <property type="project" value="UniProtKB-KW"/>
</dbReference>
<dbReference type="STRING" id="34475.A0A4Y9XMS4"/>
<dbReference type="PANTHER" id="PTHR42648:SF28">
    <property type="entry name" value="TRANSPOSON-ENCODED PROTEIN WITH RIBONUCLEASE H-LIKE AND RETROVIRUS ZINC FINGER-LIKE DOMAINS"/>
    <property type="match status" value="1"/>
</dbReference>
<dbReference type="GO" id="GO:0006397">
    <property type="term" value="P:mRNA processing"/>
    <property type="evidence" value="ECO:0007669"/>
    <property type="project" value="UniProtKB-KW"/>
</dbReference>
<evidence type="ECO:0000313" key="14">
    <source>
        <dbReference type="EMBL" id="TFY51058.1"/>
    </source>
</evidence>
<comment type="catalytic activity">
    <reaction evidence="8">
        <text>DNA(n) + a 2'-deoxyribonucleoside 5'-triphosphate = DNA(n+1) + diphosphate</text>
        <dbReference type="Rhea" id="RHEA:22508"/>
        <dbReference type="Rhea" id="RHEA-COMP:17339"/>
        <dbReference type="Rhea" id="RHEA-COMP:17340"/>
        <dbReference type="ChEBI" id="CHEBI:33019"/>
        <dbReference type="ChEBI" id="CHEBI:61560"/>
        <dbReference type="ChEBI" id="CHEBI:173112"/>
        <dbReference type="EC" id="2.7.7.49"/>
    </reaction>
</comment>
<feature type="compositionally biased region" description="Acidic residues" evidence="11">
    <location>
        <begin position="948"/>
        <end position="959"/>
    </location>
</feature>
<feature type="region of interest" description="Disordered" evidence="11">
    <location>
        <begin position="919"/>
        <end position="995"/>
    </location>
</feature>
<name>A0A4Y9XMS4_9APHY</name>
<protein>
    <submittedName>
        <fullName evidence="14">Uncharacterized protein</fullName>
    </submittedName>
</protein>
<dbReference type="InterPro" id="IPR043502">
    <property type="entry name" value="DNA/RNA_pol_sf"/>
</dbReference>
<keyword evidence="10" id="KW-0862">Zinc</keyword>
<dbReference type="InterPro" id="IPR013103">
    <property type="entry name" value="RVT_2"/>
</dbReference>
<dbReference type="InterPro" id="IPR036397">
    <property type="entry name" value="RNaseH_sf"/>
</dbReference>
<accession>A0A4Y9XMS4</accession>
<evidence type="ECO:0000256" key="3">
    <source>
        <dbReference type="ARBA" id="ARBA00022670"/>
    </source>
</evidence>
<dbReference type="GO" id="GO:0004190">
    <property type="term" value="F:aspartic-type endopeptidase activity"/>
    <property type="evidence" value="ECO:0007669"/>
    <property type="project" value="UniProtKB-KW"/>
</dbReference>
<comment type="catalytic activity">
    <reaction evidence="9">
        <text>DNA(n) + a 2'-deoxyribonucleoside 5'-triphosphate = DNA(n+1) + diphosphate</text>
        <dbReference type="Rhea" id="RHEA:22508"/>
        <dbReference type="Rhea" id="RHEA-COMP:17339"/>
        <dbReference type="Rhea" id="RHEA-COMP:17340"/>
        <dbReference type="ChEBI" id="CHEBI:33019"/>
        <dbReference type="ChEBI" id="CHEBI:61560"/>
        <dbReference type="ChEBI" id="CHEBI:173112"/>
        <dbReference type="EC" id="2.7.7.7"/>
    </reaction>
</comment>
<dbReference type="PROSITE" id="PS50994">
    <property type="entry name" value="INTEGRASE"/>
    <property type="match status" value="1"/>
</dbReference>
<feature type="compositionally biased region" description="Polar residues" evidence="11">
    <location>
        <begin position="370"/>
        <end position="384"/>
    </location>
</feature>
<feature type="region of interest" description="Disordered" evidence="11">
    <location>
        <begin position="229"/>
        <end position="317"/>
    </location>
</feature>
<evidence type="ECO:0000256" key="7">
    <source>
        <dbReference type="ARBA" id="ARBA00022884"/>
    </source>
</evidence>
<dbReference type="Pfam" id="PF13976">
    <property type="entry name" value="gag_pre-integrs"/>
    <property type="match status" value="1"/>
</dbReference>
<evidence type="ECO:0000313" key="15">
    <source>
        <dbReference type="Proteomes" id="UP000298390"/>
    </source>
</evidence>
<keyword evidence="2" id="KW-0507">mRNA processing</keyword>
<proteinExistence type="predicted"/>
<dbReference type="Pfam" id="PF07727">
    <property type="entry name" value="RVT_2"/>
    <property type="match status" value="1"/>
</dbReference>
<dbReference type="InterPro" id="IPR057670">
    <property type="entry name" value="SH3_retrovirus"/>
</dbReference>
<keyword evidence="10" id="KW-0863">Zinc-finger</keyword>
<comment type="caution">
    <text evidence="14">The sequence shown here is derived from an EMBL/GenBank/DDBJ whole genome shotgun (WGS) entry which is preliminary data.</text>
</comment>
<keyword evidence="3" id="KW-0645">Protease</keyword>
<evidence type="ECO:0000256" key="4">
    <source>
        <dbReference type="ARBA" id="ARBA00022723"/>
    </source>
</evidence>
<evidence type="ECO:0000259" key="12">
    <source>
        <dbReference type="PROSITE" id="PS50158"/>
    </source>
</evidence>
<keyword evidence="1" id="KW-0815">Transposition</keyword>
<keyword evidence="6" id="KW-0378">Hydrolase</keyword>
<evidence type="ECO:0000256" key="10">
    <source>
        <dbReference type="PROSITE-ProRule" id="PRU00047"/>
    </source>
</evidence>
<dbReference type="PANTHER" id="PTHR42648">
    <property type="entry name" value="TRANSPOSASE, PUTATIVE-RELATED"/>
    <property type="match status" value="1"/>
</dbReference>
<feature type="domain" description="CCHC-type" evidence="12">
    <location>
        <begin position="268"/>
        <end position="283"/>
    </location>
</feature>
<dbReference type="InterPro" id="IPR036875">
    <property type="entry name" value="Znf_CCHC_sf"/>
</dbReference>
<dbReference type="Pfam" id="PF14223">
    <property type="entry name" value="Retrotran_gag_2"/>
    <property type="match status" value="1"/>
</dbReference>
<dbReference type="SUPFAM" id="SSF57756">
    <property type="entry name" value="Retrovirus zinc finger-like domains"/>
    <property type="match status" value="1"/>
</dbReference>
<feature type="domain" description="Integrase catalytic" evidence="13">
    <location>
        <begin position="677"/>
        <end position="854"/>
    </location>
</feature>
<reference evidence="14 15" key="1">
    <citation type="submission" date="2019-01" db="EMBL/GenBank/DDBJ databases">
        <title>Genome sequencing of the rare red list fungi Fomitopsis rosea.</title>
        <authorList>
            <person name="Buettner E."/>
            <person name="Kellner H."/>
        </authorList>
    </citation>
    <scope>NUCLEOTIDE SEQUENCE [LARGE SCALE GENOMIC DNA]</scope>
    <source>
        <strain evidence="14 15">DSM 105464</strain>
    </source>
</reference>
<organism evidence="14 15">
    <name type="scientific">Rhodofomes roseus</name>
    <dbReference type="NCBI Taxonomy" id="34475"/>
    <lineage>
        <taxon>Eukaryota</taxon>
        <taxon>Fungi</taxon>
        <taxon>Dikarya</taxon>
        <taxon>Basidiomycota</taxon>
        <taxon>Agaricomycotina</taxon>
        <taxon>Agaricomycetes</taxon>
        <taxon>Polyporales</taxon>
        <taxon>Rhodofomes</taxon>
    </lineage>
</organism>
<dbReference type="GO" id="GO:0005634">
    <property type="term" value="C:nucleus"/>
    <property type="evidence" value="ECO:0007669"/>
    <property type="project" value="UniProtKB-ARBA"/>
</dbReference>
<dbReference type="InterPro" id="IPR001878">
    <property type="entry name" value="Znf_CCHC"/>
</dbReference>
<keyword evidence="5" id="KW-0064">Aspartyl protease</keyword>
<evidence type="ECO:0000256" key="2">
    <source>
        <dbReference type="ARBA" id="ARBA00022664"/>
    </source>
</evidence>
<dbReference type="GO" id="GO:0032196">
    <property type="term" value="P:transposition"/>
    <property type="evidence" value="ECO:0007669"/>
    <property type="project" value="UniProtKB-KW"/>
</dbReference>
<dbReference type="SUPFAM" id="SSF53098">
    <property type="entry name" value="Ribonuclease H-like"/>
    <property type="match status" value="1"/>
</dbReference>
<dbReference type="GO" id="GO:0015074">
    <property type="term" value="P:DNA integration"/>
    <property type="evidence" value="ECO:0007669"/>
    <property type="project" value="InterPro"/>
</dbReference>
<evidence type="ECO:0000256" key="11">
    <source>
        <dbReference type="SAM" id="MobiDB-lite"/>
    </source>
</evidence>
<dbReference type="PROSITE" id="PS50158">
    <property type="entry name" value="ZF_CCHC"/>
    <property type="match status" value="1"/>
</dbReference>
<evidence type="ECO:0000256" key="5">
    <source>
        <dbReference type="ARBA" id="ARBA00022750"/>
    </source>
</evidence>
<sequence>MSTSLTDFNSAFDKLESAGKNWLTFQQRFQIAVRQKKVWSHFDGSSPCPIPAAPTAPTQAERTALDTWQEKEDLAMYLLTQKLPDVTFTKHRRKGTVAAIWAAIVQEFSQKSMLLRANLRTQFLNMRSTPGANLHSELDRLRMRYEELISHDIVVSEAEYASLIINFLPDELSTFVSQISATAKLARRFQTSPIAPLLPDAQADVASEETPVLDAEALMEIALEEWDRRHASKAKTKPKDAGVAASVLSSEKPKAKGRRGPQRPVGVCWNCGGKGHRQDQCPSPKQDGAAKGASASTDGKSDASKAHAAKPKGTAGANTAAASTAAVATLDEVAGAWSAFITYDHERDCYSSDGDSLPGLFDEDARSNCTGLTEESTNSMPSLQTVSDSTNSGSSTHDSASDSSSLPEGPDEAPAPEPVPIATRVAAVLRWVDDIMPVEEEVNGETWERAVDEELRMLHAFHALDQVDEPDMYDTAAPATAAALAAAESMPVDLYDSGATHHMSPYRDNFVTFTDISPKLLNAANQQHFQATGTGDMIISVPNESAPATQIRLTKVLYTPALGFTLVSIGCIDDAGYTSTFAGGKLIIADGDGKVIGTIPKSGGLYLVSHTDRVDGSANAATRVEKLTVMELHRRLGHIAPRAIRELVSGGRIKGVALVPSDEPETCEVCIRAKSTRKTVPDVREGERAEEMGEEIHSDLWGAARIATLGGRKHYISFTDDKTRFSALYLLRLKSEAFEAFKAFEAWLENHHGKRVKYLNTDRGGEYLSDEFKAHLEARGIMAKLSVHDTHEEAGVAERLNRTLMEKTRAMLFQSGLPKSLWGEAVLHAVWLKNRSSTKALDGMTPFQAVTGRVPGLAGLPVWGTRVWVHDTSSGKLGVRAKEARWVGFDAQSKGHRVYLPESRRVAVERNVRFGEAEPPAVYEDDGVELEGEGVLGNDKPESTADSTESEPEQDEPVDEPSTPPAPPKPAVSDILAGKSADTRVPRGVLIPTEDTPKDVEGAAELVEEVSGAAMAAHIANVEGLDPRSIEEAKRRPEWPRWQEAVLEEVRALEAHGTWRLERPPPGAKRGQLSIPGVDFFDTYAPVAKMASIRTLLAFAARHDFEVHQVDVKSAYLHGEFEENEVIYMSLPPGVKLTEDKTLVLRLLRPLYGLRQSARHWHKKLLRVLQDRLRMSQCDVDQAVFFRAEKGSLIAMGVHVDDLTIVTSGNLLMDEVKENLRRDFEITDEGPIHWILGLAVERNREARTLSLSQVSYIESIIRRFNLEDAKPVTTPMEPQVHLSATQSPQTAAEAAEMRDVPYREAIGSLMYASLGTRPDITYAVSILSRFSEKPGRAHWDAAKRVFRYLAGTKNLKLTYGAAQFDLVGYSDADGSMHEDRKAISGYAFLIDGGAVSWASKRQEIISLSTTESEYVAVVHASKEALWLRSLIGQVFAPSMEPIPLKSDNMSAISLTQDHQYHARTKHIDIRFHFIRWVVQDKKIQLIYCPTEDMVADTLTKALSSPKVKHFANALGLLHD</sequence>